<dbReference type="AlphaFoldDB" id="E7QVI5"/>
<dbReference type="EMBL" id="FRAN01000004">
    <property type="protein sequence ID" value="SHL08723.1"/>
    <property type="molecule type" value="Genomic_DNA"/>
</dbReference>
<dbReference type="Gene3D" id="3.40.50.1000">
    <property type="entry name" value="HAD superfamily/HAD-like"/>
    <property type="match status" value="1"/>
</dbReference>
<gene>
    <name evidence="3" type="ORF">SAMN05444342_2977</name>
    <name evidence="2" type="ORF">ZOD2009_14106</name>
</gene>
<proteinExistence type="inferred from homology"/>
<dbReference type="InterPro" id="IPR006439">
    <property type="entry name" value="HAD-SF_hydro_IA"/>
</dbReference>
<evidence type="ECO:0000313" key="5">
    <source>
        <dbReference type="Proteomes" id="UP000184203"/>
    </source>
</evidence>
<dbReference type="STRING" id="797209.GCA_000376445_03341"/>
<evidence type="ECO:0000313" key="4">
    <source>
        <dbReference type="Proteomes" id="UP000003751"/>
    </source>
</evidence>
<dbReference type="RefSeq" id="WP_007980850.1">
    <property type="nucleotide sequence ID" value="NZ_AEMG01000015.1"/>
</dbReference>
<dbReference type="GO" id="GO:0008967">
    <property type="term" value="F:phosphoglycolate phosphatase activity"/>
    <property type="evidence" value="ECO:0007669"/>
    <property type="project" value="TreeGrafter"/>
</dbReference>
<reference evidence="5" key="2">
    <citation type="submission" date="2016-11" db="EMBL/GenBank/DDBJ databases">
        <authorList>
            <person name="Varghese N."/>
            <person name="Submissions S."/>
        </authorList>
    </citation>
    <scope>NUCLEOTIDE SEQUENCE [LARGE SCALE GENOMIC DNA]</scope>
    <source>
        <strain evidence="5">DX253</strain>
    </source>
</reference>
<sequence>MTYDSLLFDVDGVLLAFHPDHPTVYRQAVVETFDAFDVSPEDAHVDAFIAGRTIDEMRRACADLGIDFGRFWPEREANTSRLQSNMMDRGERVPYDDCSVLPDLAAHHDMGVVSSNQHATIEYMLDRFDFAHLFETAYGREPTVEGFEQTKPETYYIEQAMADLDVTDGLYVGDSACDVRAAHRAGLDSAFIRRPHRDGYDLPEDPTYEVESLADLFDLPGIAESA</sequence>
<dbReference type="NCBIfam" id="TIGR01549">
    <property type="entry name" value="HAD-SF-IA-v1"/>
    <property type="match status" value="1"/>
</dbReference>
<reference evidence="3" key="3">
    <citation type="submission" date="2016-11" db="EMBL/GenBank/DDBJ databases">
        <authorList>
            <person name="Jaros S."/>
            <person name="Januszkiewicz K."/>
            <person name="Wedrychowicz H."/>
        </authorList>
    </citation>
    <scope>NUCLEOTIDE SEQUENCE [LARGE SCALE GENOMIC DNA]</scope>
    <source>
        <strain evidence="3">DX253</strain>
    </source>
</reference>
<dbReference type="InterPro" id="IPR041492">
    <property type="entry name" value="HAD_2"/>
</dbReference>
<organism evidence="2 4">
    <name type="scientific">Haladaptatus paucihalophilus DX253</name>
    <dbReference type="NCBI Taxonomy" id="797209"/>
    <lineage>
        <taxon>Archaea</taxon>
        <taxon>Methanobacteriati</taxon>
        <taxon>Methanobacteriota</taxon>
        <taxon>Stenosarchaea group</taxon>
        <taxon>Halobacteria</taxon>
        <taxon>Halobacteriales</taxon>
        <taxon>Haladaptataceae</taxon>
        <taxon>Haladaptatus</taxon>
    </lineage>
</organism>
<dbReference type="SUPFAM" id="SSF56784">
    <property type="entry name" value="HAD-like"/>
    <property type="match status" value="1"/>
</dbReference>
<dbReference type="PANTHER" id="PTHR43434:SF1">
    <property type="entry name" value="PHOSPHOGLYCOLATE PHOSPHATASE"/>
    <property type="match status" value="1"/>
</dbReference>
<protein>
    <submittedName>
        <fullName evidence="3">Haloacid dehalogenase superfamily, subfamily IA, variant 1 with third motif having Dx(3-4)D or Dx(3-4)E</fullName>
    </submittedName>
    <submittedName>
        <fullName evidence="2">Phosphoglycolate phosphatase</fullName>
    </submittedName>
</protein>
<dbReference type="Proteomes" id="UP000184203">
    <property type="component" value="Unassembled WGS sequence"/>
</dbReference>
<evidence type="ECO:0000256" key="1">
    <source>
        <dbReference type="ARBA" id="ARBA00007958"/>
    </source>
</evidence>
<dbReference type="OrthoDB" id="115864at2157"/>
<dbReference type="Pfam" id="PF13419">
    <property type="entry name" value="HAD_2"/>
    <property type="match status" value="1"/>
</dbReference>
<dbReference type="Proteomes" id="UP000003751">
    <property type="component" value="Unassembled WGS sequence"/>
</dbReference>
<evidence type="ECO:0000313" key="3">
    <source>
        <dbReference type="EMBL" id="SHL08723.1"/>
    </source>
</evidence>
<reference evidence="2 4" key="1">
    <citation type="journal article" date="2014" name="ISME J.">
        <title>Trehalose/2-sulfotrehalose biosynthesis and glycine-betaine uptake are widely spread mechanisms for osmoadaptation in the Halobacteriales.</title>
        <authorList>
            <person name="Youssef N.H."/>
            <person name="Savage-Ashlock K.N."/>
            <person name="McCully A.L."/>
            <person name="Luedtke B."/>
            <person name="Shaw E.I."/>
            <person name="Hoff W.D."/>
            <person name="Elshahed M.S."/>
        </authorList>
    </citation>
    <scope>NUCLEOTIDE SEQUENCE [LARGE SCALE GENOMIC DNA]</scope>
    <source>
        <strain evidence="2 4">DX253</strain>
    </source>
</reference>
<dbReference type="SFLD" id="SFLDS00003">
    <property type="entry name" value="Haloacid_Dehalogenase"/>
    <property type="match status" value="1"/>
</dbReference>
<dbReference type="PATRIC" id="fig|797209.4.peg.2776"/>
<dbReference type="PANTHER" id="PTHR43434">
    <property type="entry name" value="PHOSPHOGLYCOLATE PHOSPHATASE"/>
    <property type="match status" value="1"/>
</dbReference>
<comment type="similarity">
    <text evidence="1">Belongs to the HAD-like hydrolase superfamily.</text>
</comment>
<dbReference type="InterPro" id="IPR036412">
    <property type="entry name" value="HAD-like_sf"/>
</dbReference>
<name>E7QVI5_HALPU</name>
<dbReference type="InterPro" id="IPR050155">
    <property type="entry name" value="HAD-like_hydrolase_sf"/>
</dbReference>
<dbReference type="GO" id="GO:0006281">
    <property type="term" value="P:DNA repair"/>
    <property type="evidence" value="ECO:0007669"/>
    <property type="project" value="TreeGrafter"/>
</dbReference>
<dbReference type="EMBL" id="AEMG01000015">
    <property type="protein sequence ID" value="EFW91248.1"/>
    <property type="molecule type" value="Genomic_DNA"/>
</dbReference>
<keyword evidence="5" id="KW-1185">Reference proteome</keyword>
<evidence type="ECO:0000313" key="2">
    <source>
        <dbReference type="EMBL" id="EFW91248.1"/>
    </source>
</evidence>
<dbReference type="InterPro" id="IPR023214">
    <property type="entry name" value="HAD_sf"/>
</dbReference>
<dbReference type="SFLD" id="SFLDG01129">
    <property type="entry name" value="C1.5:_HAD__Beta-PGM__Phosphata"/>
    <property type="match status" value="1"/>
</dbReference>
<accession>E7QVI5</accession>
<dbReference type="eggNOG" id="arCOG02292">
    <property type="taxonomic scope" value="Archaea"/>
</dbReference>